<dbReference type="EMBL" id="JAPDRQ010000068">
    <property type="protein sequence ID" value="KAJ9657143.1"/>
    <property type="molecule type" value="Genomic_DNA"/>
</dbReference>
<sequence length="418" mass="47509">MASSMSGSSSSNCESDGQLVCADIEHHGGRVKARQRRLAVRLGSIFPQLRRKHLAFNLLLTVACLTTSLCVVEFVYITHLNKGLVRVENDSYDIRFGRELNRNSPAVWDSYRQTFIHNALPVPVHSHNDYWRRIPLFEALGSGCISIEADIHYRGSDLFVGHSSKDLDSGSTLRSMYLEPLQRMLEAQNTNLSNDSWRGVFNLAPQQTLVLLVDHKTSEPETFTILHTQLQPLRDLDYLTYWNGTDRIMRPLTIVASGSVLFESITALDSKHRDIFWDAKLERLVHGDDNFDVKPVRYAYNISNSYFASTEWRNAILWPYYRFMNGSGSSSPPESPRLRDIGASQIEQAKARGLLSRYWGTPLHPPNMREIVWRVLIEQGVDILNMDDMGIVRARANGWGKQMPHVCSQGNQDVMANV</sequence>
<evidence type="ECO:0000313" key="1">
    <source>
        <dbReference type="EMBL" id="KAJ9657143.1"/>
    </source>
</evidence>
<reference evidence="1" key="1">
    <citation type="submission" date="2022-10" db="EMBL/GenBank/DDBJ databases">
        <title>Culturing micro-colonial fungi from biological soil crusts in the Mojave desert and describing Neophaeococcomyces mojavensis, and introducing the new genera and species Taxawa tesnikishii.</title>
        <authorList>
            <person name="Kurbessoian T."/>
            <person name="Stajich J.E."/>
        </authorList>
    </citation>
    <scope>NUCLEOTIDE SEQUENCE</scope>
    <source>
        <strain evidence="1">JES_112</strain>
    </source>
</reference>
<evidence type="ECO:0000313" key="2">
    <source>
        <dbReference type="Proteomes" id="UP001172386"/>
    </source>
</evidence>
<dbReference type="Proteomes" id="UP001172386">
    <property type="component" value="Unassembled WGS sequence"/>
</dbReference>
<proteinExistence type="predicted"/>
<comment type="caution">
    <text evidence="1">The sequence shown here is derived from an EMBL/GenBank/DDBJ whole genome shotgun (WGS) entry which is preliminary data.</text>
</comment>
<protein>
    <submittedName>
        <fullName evidence="1">Altered inheritance of mitochondria protein 6</fullName>
    </submittedName>
</protein>
<organism evidence="1 2">
    <name type="scientific">Neophaeococcomyces mojaviensis</name>
    <dbReference type="NCBI Taxonomy" id="3383035"/>
    <lineage>
        <taxon>Eukaryota</taxon>
        <taxon>Fungi</taxon>
        <taxon>Dikarya</taxon>
        <taxon>Ascomycota</taxon>
        <taxon>Pezizomycotina</taxon>
        <taxon>Eurotiomycetes</taxon>
        <taxon>Chaetothyriomycetidae</taxon>
        <taxon>Chaetothyriales</taxon>
        <taxon>Chaetothyriales incertae sedis</taxon>
        <taxon>Neophaeococcomyces</taxon>
    </lineage>
</organism>
<keyword evidence="2" id="KW-1185">Reference proteome</keyword>
<accession>A0ACC3A8V4</accession>
<name>A0ACC3A8V4_9EURO</name>
<gene>
    <name evidence="1" type="primary">AIM6_2</name>
    <name evidence="1" type="ORF">H2198_004501</name>
</gene>